<keyword evidence="3" id="KW-1185">Reference proteome</keyword>
<dbReference type="PANTHER" id="PTHR40031:SF1">
    <property type="entry name" value="MEMBRANE-BOUND METAL-DEPENDENT HYDROLASE"/>
    <property type="match status" value="1"/>
</dbReference>
<dbReference type="KEGG" id="slan:GV829_11885"/>
<dbReference type="PANTHER" id="PTHR40031">
    <property type="entry name" value="HYPOTHETICAL MEMBRANE SPANNING PROTEIN"/>
    <property type="match status" value="1"/>
</dbReference>
<keyword evidence="1" id="KW-0812">Transmembrane</keyword>
<dbReference type="EMBL" id="CP053015">
    <property type="protein sequence ID" value="QJQ33749.1"/>
    <property type="molecule type" value="Genomic_DNA"/>
</dbReference>
<dbReference type="Proteomes" id="UP000503018">
    <property type="component" value="Chromosome"/>
</dbReference>
<dbReference type="InterPro" id="IPR053170">
    <property type="entry name" value="Transcription_regulator"/>
</dbReference>
<dbReference type="AlphaFoldDB" id="A0A6M4B044"/>
<gene>
    <name evidence="2" type="ORF">GV829_11885</name>
</gene>
<dbReference type="InterPro" id="IPR007404">
    <property type="entry name" value="YdjM-like"/>
</dbReference>
<dbReference type="GO" id="GO:0016787">
    <property type="term" value="F:hydrolase activity"/>
    <property type="evidence" value="ECO:0007669"/>
    <property type="project" value="UniProtKB-KW"/>
</dbReference>
<protein>
    <submittedName>
        <fullName evidence="2">Metal-dependent hydrolase</fullName>
    </submittedName>
</protein>
<reference evidence="2 3" key="1">
    <citation type="submission" date="2020-01" db="EMBL/GenBank/DDBJ databases">
        <title>Sphingomonas sp. strain CSW-10.</title>
        <authorList>
            <person name="Chen W.-M."/>
        </authorList>
    </citation>
    <scope>NUCLEOTIDE SEQUENCE [LARGE SCALE GENOMIC DNA]</scope>
    <source>
        <strain evidence="2 3">CSW-10</strain>
    </source>
</reference>
<keyword evidence="2" id="KW-0378">Hydrolase</keyword>
<sequence length="323" mass="36058">MDNITHSLIGAVLGQAGLKRLSGMGMPTLIIAANIPDIDAACFFWLEGQEHLGFRRGITHGPIALLLLPLALTAIMIAYDRWQARKGTRPRERLPVRFVPLYLLALIGTISHPFFDWLNNYGIRLLEPFSSRWFYGDSLFIIDVWMWTGLGLSYWISRRRERARRTDWRRPALFGLAALATYVLMNMAISTIAERMIRTQLLSAGVTPTLVVASPPPLLFWQRDVFWRNDERYGRGKVNLLGDSDVDSIGNSTGMNDALIQAAVGKDSSAAAFLFWARMPFAYRDGGNLVIGDQRFSDELAAGRFSIAIPLTASGPAQRQAGQ</sequence>
<organism evidence="2 3">
    <name type="scientific">Sphingomonas lacunae</name>
    <dbReference type="NCBI Taxonomy" id="2698828"/>
    <lineage>
        <taxon>Bacteria</taxon>
        <taxon>Pseudomonadati</taxon>
        <taxon>Pseudomonadota</taxon>
        <taxon>Alphaproteobacteria</taxon>
        <taxon>Sphingomonadales</taxon>
        <taxon>Sphingomonadaceae</taxon>
        <taxon>Sphingomonas</taxon>
    </lineage>
</organism>
<feature type="transmembrane region" description="Helical" evidence="1">
    <location>
        <begin position="138"/>
        <end position="156"/>
    </location>
</feature>
<keyword evidence="1" id="KW-1133">Transmembrane helix</keyword>
<keyword evidence="1" id="KW-0472">Membrane</keyword>
<proteinExistence type="predicted"/>
<accession>A0A6M4B044</accession>
<feature type="transmembrane region" description="Helical" evidence="1">
    <location>
        <begin position="99"/>
        <end position="118"/>
    </location>
</feature>
<evidence type="ECO:0000256" key="1">
    <source>
        <dbReference type="SAM" id="Phobius"/>
    </source>
</evidence>
<feature type="transmembrane region" description="Helical" evidence="1">
    <location>
        <begin position="58"/>
        <end position="79"/>
    </location>
</feature>
<evidence type="ECO:0000313" key="3">
    <source>
        <dbReference type="Proteomes" id="UP000503018"/>
    </source>
</evidence>
<feature type="transmembrane region" description="Helical" evidence="1">
    <location>
        <begin position="168"/>
        <end position="189"/>
    </location>
</feature>
<name>A0A6M4B044_9SPHN</name>
<dbReference type="Pfam" id="PF04307">
    <property type="entry name" value="YdjM"/>
    <property type="match status" value="1"/>
</dbReference>
<evidence type="ECO:0000313" key="2">
    <source>
        <dbReference type="EMBL" id="QJQ33749.1"/>
    </source>
</evidence>